<dbReference type="EMBL" id="BAEO01000068">
    <property type="protein sequence ID" value="GAC22090.1"/>
    <property type="molecule type" value="Genomic_DNA"/>
</dbReference>
<accession>K6ZFA3</accession>
<dbReference type="AlphaFoldDB" id="K6ZFA3"/>
<evidence type="ECO:0000313" key="2">
    <source>
        <dbReference type="Proteomes" id="UP000006327"/>
    </source>
</evidence>
<reference evidence="1 2" key="1">
    <citation type="journal article" date="2017" name="Antonie Van Leeuwenhoek">
        <title>Rhizobium rhizosphaerae sp. nov., a novel species isolated from rice rhizosphere.</title>
        <authorList>
            <person name="Zhao J.J."/>
            <person name="Zhang J."/>
            <person name="Zhang R.J."/>
            <person name="Zhang C.W."/>
            <person name="Yin H.Q."/>
            <person name="Zhang X.X."/>
        </authorList>
    </citation>
    <scope>NUCLEOTIDE SEQUENCE [LARGE SCALE GENOMIC DNA]</scope>
    <source>
        <strain evidence="1 2">BSs20135</strain>
    </source>
</reference>
<name>K6ZFA3_9ALTE</name>
<proteinExistence type="predicted"/>
<sequence>MLLANNFVNSMDHPYDKKLLNINFPSFAEYRYKREELEGHF</sequence>
<keyword evidence="2" id="KW-1185">Reference proteome</keyword>
<comment type="caution">
    <text evidence="1">The sequence shown here is derived from an EMBL/GenBank/DDBJ whole genome shotgun (WGS) entry which is preliminary data.</text>
</comment>
<dbReference type="Proteomes" id="UP000006327">
    <property type="component" value="Unassembled WGS sequence"/>
</dbReference>
<protein>
    <submittedName>
        <fullName evidence="1">Uncharacterized protein</fullName>
    </submittedName>
</protein>
<evidence type="ECO:0000313" key="1">
    <source>
        <dbReference type="EMBL" id="GAC22090.1"/>
    </source>
</evidence>
<organism evidence="1 2">
    <name type="scientific">Paraglaciecola arctica BSs20135</name>
    <dbReference type="NCBI Taxonomy" id="493475"/>
    <lineage>
        <taxon>Bacteria</taxon>
        <taxon>Pseudomonadati</taxon>
        <taxon>Pseudomonadota</taxon>
        <taxon>Gammaproteobacteria</taxon>
        <taxon>Alteromonadales</taxon>
        <taxon>Alteromonadaceae</taxon>
        <taxon>Paraglaciecola</taxon>
    </lineage>
</organism>
<gene>
    <name evidence="1" type="ORF">GARC_5155</name>
</gene>